<comment type="caution">
    <text evidence="2">The sequence shown here is derived from an EMBL/GenBank/DDBJ whole genome shotgun (WGS) entry which is preliminary data.</text>
</comment>
<keyword evidence="3" id="KW-1185">Reference proteome</keyword>
<evidence type="ECO:0000313" key="3">
    <source>
        <dbReference type="Proteomes" id="UP000054564"/>
    </source>
</evidence>
<dbReference type="Proteomes" id="UP000054564">
    <property type="component" value="Unassembled WGS sequence"/>
</dbReference>
<dbReference type="EMBL" id="AJIL01000153">
    <property type="protein sequence ID" value="KNE92820.1"/>
    <property type="molecule type" value="Genomic_DNA"/>
</dbReference>
<evidence type="ECO:0000313" key="2">
    <source>
        <dbReference type="EMBL" id="KNE92820.1"/>
    </source>
</evidence>
<organism evidence="2 3">
    <name type="scientific">Puccinia striiformis f. sp. tritici PST-78</name>
    <dbReference type="NCBI Taxonomy" id="1165861"/>
    <lineage>
        <taxon>Eukaryota</taxon>
        <taxon>Fungi</taxon>
        <taxon>Dikarya</taxon>
        <taxon>Basidiomycota</taxon>
        <taxon>Pucciniomycotina</taxon>
        <taxon>Pucciniomycetes</taxon>
        <taxon>Pucciniales</taxon>
        <taxon>Pucciniaceae</taxon>
        <taxon>Puccinia</taxon>
    </lineage>
</organism>
<name>A0A0L0V0L0_9BASI</name>
<feature type="region of interest" description="Disordered" evidence="1">
    <location>
        <begin position="103"/>
        <end position="140"/>
    </location>
</feature>
<protein>
    <submittedName>
        <fullName evidence="2">Uncharacterized protein</fullName>
    </submittedName>
</protein>
<dbReference type="AlphaFoldDB" id="A0A0L0V0L0"/>
<gene>
    <name evidence="2" type="ORF">PSTG_13802</name>
</gene>
<evidence type="ECO:0000256" key="1">
    <source>
        <dbReference type="SAM" id="MobiDB-lite"/>
    </source>
</evidence>
<sequence>MLRAISKLNTNFSRGKATPKILLAIVGASRPAQALKFTVIGKSSIVENFMGFFGGGTNWINHLGFYGLEEKSRAYNLSYFHSTQDLRGRLTISNFHSEELALSSQRKPLGTAPPAGEPSDCYGRSRTLPRRGGYKLEPAG</sequence>
<proteinExistence type="predicted"/>
<accession>A0A0L0V0L0</accession>
<reference evidence="3" key="1">
    <citation type="submission" date="2014-03" db="EMBL/GenBank/DDBJ databases">
        <title>The Genome Sequence of Puccinia striiformis f. sp. tritici PST-78.</title>
        <authorList>
            <consortium name="The Broad Institute Genome Sequencing Platform"/>
            <person name="Cuomo C."/>
            <person name="Hulbert S."/>
            <person name="Chen X."/>
            <person name="Walker B."/>
            <person name="Young S.K."/>
            <person name="Zeng Q."/>
            <person name="Gargeya S."/>
            <person name="Fitzgerald M."/>
            <person name="Haas B."/>
            <person name="Abouelleil A."/>
            <person name="Alvarado L."/>
            <person name="Arachchi H.M."/>
            <person name="Berlin A.M."/>
            <person name="Chapman S.B."/>
            <person name="Goldberg J."/>
            <person name="Griggs A."/>
            <person name="Gujja S."/>
            <person name="Hansen M."/>
            <person name="Howarth C."/>
            <person name="Imamovic A."/>
            <person name="Larimer J."/>
            <person name="McCowan C."/>
            <person name="Montmayeur A."/>
            <person name="Murphy C."/>
            <person name="Neiman D."/>
            <person name="Pearson M."/>
            <person name="Priest M."/>
            <person name="Roberts A."/>
            <person name="Saif S."/>
            <person name="Shea T."/>
            <person name="Sisk P."/>
            <person name="Sykes S."/>
            <person name="Wortman J."/>
            <person name="Nusbaum C."/>
            <person name="Birren B."/>
        </authorList>
    </citation>
    <scope>NUCLEOTIDE SEQUENCE [LARGE SCALE GENOMIC DNA]</scope>
    <source>
        <strain evidence="3">race PST-78</strain>
    </source>
</reference>